<dbReference type="AlphaFoldDB" id="A0AA39TXH5"/>
<accession>A0AA39TXH5</accession>
<evidence type="ECO:0000313" key="1">
    <source>
        <dbReference type="EMBL" id="KAK0462345.1"/>
    </source>
</evidence>
<dbReference type="GeneID" id="85355882"/>
<keyword evidence="2" id="KW-1185">Reference proteome</keyword>
<gene>
    <name evidence="1" type="ORF">EV420DRAFT_1524071</name>
</gene>
<sequence length="53" mass="6216">MTCAFIKSSKENPGQSYQELLHSIRKIIQSERYEQIPQLESSRLMNTSLKFIL</sequence>
<organism evidence="1 2">
    <name type="scientific">Armillaria tabescens</name>
    <name type="common">Ringless honey mushroom</name>
    <name type="synonym">Agaricus tabescens</name>
    <dbReference type="NCBI Taxonomy" id="1929756"/>
    <lineage>
        <taxon>Eukaryota</taxon>
        <taxon>Fungi</taxon>
        <taxon>Dikarya</taxon>
        <taxon>Basidiomycota</taxon>
        <taxon>Agaricomycotina</taxon>
        <taxon>Agaricomycetes</taxon>
        <taxon>Agaricomycetidae</taxon>
        <taxon>Agaricales</taxon>
        <taxon>Marasmiineae</taxon>
        <taxon>Physalacriaceae</taxon>
        <taxon>Desarmillaria</taxon>
    </lineage>
</organism>
<reference evidence="1" key="1">
    <citation type="submission" date="2023-06" db="EMBL/GenBank/DDBJ databases">
        <authorList>
            <consortium name="Lawrence Berkeley National Laboratory"/>
            <person name="Ahrendt S."/>
            <person name="Sahu N."/>
            <person name="Indic B."/>
            <person name="Wong-Bajracharya J."/>
            <person name="Merenyi Z."/>
            <person name="Ke H.-M."/>
            <person name="Monk M."/>
            <person name="Kocsube S."/>
            <person name="Drula E."/>
            <person name="Lipzen A."/>
            <person name="Balint B."/>
            <person name="Henrissat B."/>
            <person name="Andreopoulos B."/>
            <person name="Martin F.M."/>
            <person name="Harder C.B."/>
            <person name="Rigling D."/>
            <person name="Ford K.L."/>
            <person name="Foster G.D."/>
            <person name="Pangilinan J."/>
            <person name="Papanicolaou A."/>
            <person name="Barry K."/>
            <person name="LaButti K."/>
            <person name="Viragh M."/>
            <person name="Koriabine M."/>
            <person name="Yan M."/>
            <person name="Riley R."/>
            <person name="Champramary S."/>
            <person name="Plett K.L."/>
            <person name="Tsai I.J."/>
            <person name="Slot J."/>
            <person name="Sipos G."/>
            <person name="Plett J."/>
            <person name="Nagy L.G."/>
            <person name="Grigoriev I.V."/>
        </authorList>
    </citation>
    <scope>NUCLEOTIDE SEQUENCE</scope>
    <source>
        <strain evidence="1">CCBAS 213</strain>
    </source>
</reference>
<proteinExistence type="predicted"/>
<evidence type="ECO:0000313" key="2">
    <source>
        <dbReference type="Proteomes" id="UP001175211"/>
    </source>
</evidence>
<dbReference type="RefSeq" id="XP_060333957.1">
    <property type="nucleotide sequence ID" value="XM_060472334.1"/>
</dbReference>
<comment type="caution">
    <text evidence="1">The sequence shown here is derived from an EMBL/GenBank/DDBJ whole genome shotgun (WGS) entry which is preliminary data.</text>
</comment>
<dbReference type="Gene3D" id="3.40.50.12660">
    <property type="match status" value="1"/>
</dbReference>
<dbReference type="EMBL" id="JAUEPS010000009">
    <property type="protein sequence ID" value="KAK0462345.1"/>
    <property type="molecule type" value="Genomic_DNA"/>
</dbReference>
<protein>
    <submittedName>
        <fullName evidence="1">Uncharacterized protein</fullName>
    </submittedName>
</protein>
<dbReference type="Proteomes" id="UP001175211">
    <property type="component" value="Unassembled WGS sequence"/>
</dbReference>
<name>A0AA39TXH5_ARMTA</name>